<dbReference type="GO" id="GO:0071004">
    <property type="term" value="C:U2-type prespliceosome"/>
    <property type="evidence" value="ECO:0007669"/>
    <property type="project" value="UniProtKB-UniRule"/>
</dbReference>
<dbReference type="Gene3D" id="3.30.160.60">
    <property type="entry name" value="Classic Zinc Finger"/>
    <property type="match status" value="1"/>
</dbReference>
<dbReference type="InterPro" id="IPR003604">
    <property type="entry name" value="Matrin/U1-like-C_Znf_C2H2"/>
</dbReference>
<dbReference type="GO" id="GO:0003729">
    <property type="term" value="F:mRNA binding"/>
    <property type="evidence" value="ECO:0007669"/>
    <property type="project" value="UniProtKB-UniRule"/>
</dbReference>
<organism evidence="11 12">
    <name type="scientific">Coemansia thaxteri</name>
    <dbReference type="NCBI Taxonomy" id="2663907"/>
    <lineage>
        <taxon>Eukaryota</taxon>
        <taxon>Fungi</taxon>
        <taxon>Fungi incertae sedis</taxon>
        <taxon>Zoopagomycota</taxon>
        <taxon>Kickxellomycotina</taxon>
        <taxon>Kickxellomycetes</taxon>
        <taxon>Kickxellales</taxon>
        <taxon>Kickxellaceae</taxon>
        <taxon>Coemansia</taxon>
    </lineage>
</organism>
<dbReference type="InterPro" id="IPR017340">
    <property type="entry name" value="U1_snRNP-C"/>
</dbReference>
<dbReference type="GO" id="GO:0008270">
    <property type="term" value="F:zinc ion binding"/>
    <property type="evidence" value="ECO:0007669"/>
    <property type="project" value="UniProtKB-UniRule"/>
</dbReference>
<feature type="compositionally biased region" description="Gly residues" evidence="9">
    <location>
        <begin position="106"/>
        <end position="116"/>
    </location>
</feature>
<evidence type="ECO:0000256" key="3">
    <source>
        <dbReference type="ARBA" id="ARBA00022771"/>
    </source>
</evidence>
<dbReference type="PANTHER" id="PTHR31148:SF1">
    <property type="entry name" value="U1 SMALL NUCLEAR RIBONUCLEOPROTEIN C"/>
    <property type="match status" value="1"/>
</dbReference>
<proteinExistence type="inferred from homology"/>
<evidence type="ECO:0000256" key="2">
    <source>
        <dbReference type="ARBA" id="ARBA00022723"/>
    </source>
</evidence>
<dbReference type="HAMAP" id="MF_03153">
    <property type="entry name" value="U1_C"/>
    <property type="match status" value="1"/>
</dbReference>
<dbReference type="Pfam" id="PF06220">
    <property type="entry name" value="zf-U1"/>
    <property type="match status" value="1"/>
</dbReference>
<dbReference type="PROSITE" id="PS50171">
    <property type="entry name" value="ZF_MATRIN"/>
    <property type="match status" value="1"/>
</dbReference>
<comment type="caution">
    <text evidence="11">The sequence shown here is derived from an EMBL/GenBank/DDBJ whole genome shotgun (WGS) entry which is preliminary data.</text>
</comment>
<comment type="subcellular location">
    <subcellularLocation>
        <location evidence="1 8">Nucleus</location>
    </subcellularLocation>
</comment>
<dbReference type="OrthoDB" id="76567at2759"/>
<feature type="domain" description="Matrin-type" evidence="10">
    <location>
        <begin position="4"/>
        <end position="36"/>
    </location>
</feature>
<dbReference type="GO" id="GO:0000243">
    <property type="term" value="C:commitment complex"/>
    <property type="evidence" value="ECO:0007669"/>
    <property type="project" value="UniProtKB-UniRule"/>
</dbReference>
<dbReference type="GO" id="GO:0000395">
    <property type="term" value="P:mRNA 5'-splice site recognition"/>
    <property type="evidence" value="ECO:0007669"/>
    <property type="project" value="UniProtKB-UniRule"/>
</dbReference>
<dbReference type="GO" id="GO:0030619">
    <property type="term" value="F:U1 snRNA binding"/>
    <property type="evidence" value="ECO:0007669"/>
    <property type="project" value="UniProtKB-UniRule"/>
</dbReference>
<keyword evidence="12" id="KW-1185">Reference proteome</keyword>
<evidence type="ECO:0000256" key="8">
    <source>
        <dbReference type="HAMAP-Rule" id="MF_03153"/>
    </source>
</evidence>
<evidence type="ECO:0000259" key="10">
    <source>
        <dbReference type="PROSITE" id="PS50171"/>
    </source>
</evidence>
<comment type="subunit">
    <text evidence="8">U1 snRNP is composed of the 7 core Sm proteins B/B', D1, D2, D3, E, F and G that assemble in a heptameric protein ring on the Sm site of the small nuclear RNA to form the core snRNP, and at least 3 U1 snRNP-specific proteins U1-70K, U1-A and U1-C. U1-C interacts with U1 snRNA and the 5' splice-site region of the pre-mRNA.</text>
</comment>
<evidence type="ECO:0000256" key="9">
    <source>
        <dbReference type="SAM" id="MobiDB-lite"/>
    </source>
</evidence>
<keyword evidence="6 8" id="KW-0539">Nucleus</keyword>
<comment type="function">
    <text evidence="8">Component of the spliceosomal U1 snRNP, which is essential for recognition of the pre-mRNA 5' splice-site and the subsequent assembly of the spliceosome. U1-C is directly involved in initial 5' splice-site recognition for both constitutive and regulated alternative splicing. The interaction with the 5' splice-site seems to precede base-pairing between the pre-mRNA and the U1 snRNA. Stimulates commitment or early (E) complex formation by stabilizing the base pairing of the 5' end of the U1 snRNA and the 5' splice-site region.</text>
</comment>
<keyword evidence="7 8" id="KW-0687">Ribonucleoprotein</keyword>
<dbReference type="Proteomes" id="UP001150907">
    <property type="component" value="Unassembled WGS sequence"/>
</dbReference>
<evidence type="ECO:0000256" key="1">
    <source>
        <dbReference type="ARBA" id="ARBA00004123"/>
    </source>
</evidence>
<sequence>MPKYYCDYCDIFLTHDSRSVRKAHNTGWKHIGQVADYYRELDKSKTQDIIDNITIAYDGHLPPPPNRSYSPPGGGGYGDQGRQQASRYGNGGGGGGQRRNDDRGRFGGGGGGGGGSLRPSRNRNDGRGYSDAPYPPPPPPSHRRMPPPLPPSQYHQQHQGGGGNGSSGYAPPLPHAAPYDQRHYGGQQ</sequence>
<protein>
    <recommendedName>
        <fullName evidence="8">U1 small nuclear ribonucleoprotein C</fullName>
        <shortName evidence="8">U1 snRNP C</shortName>
        <shortName evidence="8">U1-C</shortName>
        <shortName evidence="8">U1C</shortName>
    </recommendedName>
</protein>
<keyword evidence="3 8" id="KW-0863">Zinc-finger</keyword>
<dbReference type="GO" id="GO:0005685">
    <property type="term" value="C:U1 snRNP"/>
    <property type="evidence" value="ECO:0007669"/>
    <property type="project" value="UniProtKB-UniRule"/>
</dbReference>
<evidence type="ECO:0000313" key="11">
    <source>
        <dbReference type="EMBL" id="KAJ2003442.1"/>
    </source>
</evidence>
<keyword evidence="2 8" id="KW-0479">Metal-binding</keyword>
<keyword evidence="5 8" id="KW-0694">RNA-binding</keyword>
<dbReference type="PANTHER" id="PTHR31148">
    <property type="entry name" value="U1 SMALL NUCLEAR RIBONUCLEOPROTEIN C"/>
    <property type="match status" value="1"/>
</dbReference>
<dbReference type="GO" id="GO:0000387">
    <property type="term" value="P:spliceosomal snRNP assembly"/>
    <property type="evidence" value="ECO:0007669"/>
    <property type="project" value="UniProtKB-UniRule"/>
</dbReference>
<evidence type="ECO:0000256" key="4">
    <source>
        <dbReference type="ARBA" id="ARBA00022833"/>
    </source>
</evidence>
<dbReference type="SMART" id="SM00451">
    <property type="entry name" value="ZnF_U1"/>
    <property type="match status" value="1"/>
</dbReference>
<reference evidence="11" key="1">
    <citation type="submission" date="2022-07" db="EMBL/GenBank/DDBJ databases">
        <title>Phylogenomic reconstructions and comparative analyses of Kickxellomycotina fungi.</title>
        <authorList>
            <person name="Reynolds N.K."/>
            <person name="Stajich J.E."/>
            <person name="Barry K."/>
            <person name="Grigoriev I.V."/>
            <person name="Crous P."/>
            <person name="Smith M.E."/>
        </authorList>
    </citation>
    <scope>NUCLEOTIDE SEQUENCE</scope>
    <source>
        <strain evidence="11">IMI 214461</strain>
    </source>
</reference>
<dbReference type="SUPFAM" id="SSF57667">
    <property type="entry name" value="beta-beta-alpha zinc fingers"/>
    <property type="match status" value="1"/>
</dbReference>
<dbReference type="EMBL" id="JANBQF010000220">
    <property type="protein sequence ID" value="KAJ2003442.1"/>
    <property type="molecule type" value="Genomic_DNA"/>
</dbReference>
<comment type="similarity">
    <text evidence="8">Belongs to the U1 small nuclear ribonucleoprotein C family.</text>
</comment>
<dbReference type="PIRSF" id="PIRSF037969">
    <property type="entry name" value="U1_snRNP-C"/>
    <property type="match status" value="1"/>
</dbReference>
<feature type="region of interest" description="Disordered" evidence="9">
    <location>
        <begin position="56"/>
        <end position="188"/>
    </location>
</feature>
<name>A0A9W8EHY4_9FUNG</name>
<evidence type="ECO:0000256" key="5">
    <source>
        <dbReference type="ARBA" id="ARBA00022884"/>
    </source>
</evidence>
<evidence type="ECO:0000313" key="12">
    <source>
        <dbReference type="Proteomes" id="UP001150907"/>
    </source>
</evidence>
<evidence type="ECO:0000256" key="7">
    <source>
        <dbReference type="ARBA" id="ARBA00023274"/>
    </source>
</evidence>
<dbReference type="InterPro" id="IPR000690">
    <property type="entry name" value="Matrin/U1-C_Znf_C2H2"/>
</dbReference>
<dbReference type="InterPro" id="IPR013085">
    <property type="entry name" value="U1-CZ_Znf_C2H2"/>
</dbReference>
<gene>
    <name evidence="11" type="primary">YHC1</name>
    <name evidence="11" type="ORF">H4R26_003075</name>
</gene>
<evidence type="ECO:0000256" key="6">
    <source>
        <dbReference type="ARBA" id="ARBA00023242"/>
    </source>
</evidence>
<accession>A0A9W8EHY4</accession>
<keyword evidence="4 8" id="KW-0862">Zinc</keyword>
<dbReference type="GO" id="GO:0030627">
    <property type="term" value="F:pre-mRNA 5'-splice site binding"/>
    <property type="evidence" value="ECO:0007669"/>
    <property type="project" value="InterPro"/>
</dbReference>
<dbReference type="AlphaFoldDB" id="A0A9W8EHY4"/>
<dbReference type="InterPro" id="IPR036236">
    <property type="entry name" value="Znf_C2H2_sf"/>
</dbReference>
<feature type="compositionally biased region" description="Pro residues" evidence="9">
    <location>
        <begin position="133"/>
        <end position="151"/>
    </location>
</feature>